<sequence>MRVLHIYAGNLFGGIETLLITLAREQNLCPQMQHYFALCFEGRLADELRSLEANVQILGKVRFSRPWTVCRARQQLQKSLKHLCPHVVICHELWTYCLAAPVISRQQLPLVFWMHGWGVGNRWYEILARRIPPDLAIVNSHYTNKTLPLIFPGYIGHVLYNPVKLQPLNCEQNLIRESIREVLQTKQNAIVIVITSRMAAYKGHLVLLEALGQLQKLPDWILWIAGGIQQPSEQEYFVQLKKRVVELGISNRVKFLGERSDIPNLLMASDIHCQPNIGAEPFGIAFIEALYAGLPVITTEIGAAVEIITESCGILIPPEDVIALANALSDLIKNPNKRYRLGVEGLQRARELSDPTKILGQLHDVLASITLVN</sequence>
<name>A0ABZ2UWX9_9CYAN</name>
<gene>
    <name evidence="3" type="ORF">WJM97_07935</name>
</gene>
<dbReference type="Pfam" id="PF00534">
    <property type="entry name" value="Glycos_transf_1"/>
    <property type="match status" value="1"/>
</dbReference>
<dbReference type="GO" id="GO:0016757">
    <property type="term" value="F:glycosyltransferase activity"/>
    <property type="evidence" value="ECO:0007669"/>
    <property type="project" value="UniProtKB-KW"/>
</dbReference>
<evidence type="ECO:0000313" key="3">
    <source>
        <dbReference type="EMBL" id="WZB89607.1"/>
    </source>
</evidence>
<keyword evidence="3" id="KW-0808">Transferase</keyword>
<dbReference type="SUPFAM" id="SSF53756">
    <property type="entry name" value="UDP-Glycosyltransferase/glycogen phosphorylase"/>
    <property type="match status" value="1"/>
</dbReference>
<reference evidence="3 4" key="1">
    <citation type="submission" date="2024-04" db="EMBL/GenBank/DDBJ databases">
        <title>Okeanomitos corallinicola gen. &amp; sp. nov. (Nostocales, Cyanobacteria), a new toxic marine heterocyst-forming cyanobacterium from a coral reef.</title>
        <authorList>
            <person name="Li H."/>
            <person name="Li R."/>
            <person name="Kang J."/>
            <person name="Hii K.S."/>
            <person name="Mohamed H.F."/>
            <person name="Xu X."/>
            <person name="Luo Z."/>
        </authorList>
    </citation>
    <scope>NUCLEOTIDE SEQUENCE [LARGE SCALE GENOMIC DNA]</scope>
    <source>
        <strain evidence="3 4">TIOX110</strain>
    </source>
</reference>
<dbReference type="RefSeq" id="WP_353932505.1">
    <property type="nucleotide sequence ID" value="NZ_CP150886.1"/>
</dbReference>
<dbReference type="Proteomes" id="UP001483337">
    <property type="component" value="Chromosome"/>
</dbReference>
<keyword evidence="4" id="KW-1185">Reference proteome</keyword>
<dbReference type="EC" id="2.4.-.-" evidence="3"/>
<proteinExistence type="predicted"/>
<dbReference type="EMBL" id="CP150886">
    <property type="protein sequence ID" value="WZB89607.1"/>
    <property type="molecule type" value="Genomic_DNA"/>
</dbReference>
<accession>A0ABZ2UWX9</accession>
<dbReference type="Gene3D" id="3.40.50.2000">
    <property type="entry name" value="Glycogen Phosphorylase B"/>
    <property type="match status" value="2"/>
</dbReference>
<organism evidence="3 4">
    <name type="scientific">Okeanomitos corallinicola TIOX110</name>
    <dbReference type="NCBI Taxonomy" id="3133117"/>
    <lineage>
        <taxon>Bacteria</taxon>
        <taxon>Bacillati</taxon>
        <taxon>Cyanobacteriota</taxon>
        <taxon>Cyanophyceae</taxon>
        <taxon>Nostocales</taxon>
        <taxon>Aphanizomenonaceae</taxon>
        <taxon>Okeanomitos</taxon>
    </lineage>
</organism>
<dbReference type="InterPro" id="IPR028098">
    <property type="entry name" value="Glyco_trans_4-like_N"/>
</dbReference>
<keyword evidence="3" id="KW-0328">Glycosyltransferase</keyword>
<feature type="domain" description="Glycosyltransferase subfamily 4-like N-terminal" evidence="2">
    <location>
        <begin position="13"/>
        <end position="149"/>
    </location>
</feature>
<dbReference type="PANTHER" id="PTHR12526">
    <property type="entry name" value="GLYCOSYLTRANSFERASE"/>
    <property type="match status" value="1"/>
</dbReference>
<dbReference type="Pfam" id="PF13439">
    <property type="entry name" value="Glyco_transf_4"/>
    <property type="match status" value="1"/>
</dbReference>
<protein>
    <submittedName>
        <fullName evidence="3">Glycosyltransferase family 4 protein</fullName>
        <ecNumber evidence="3">2.4.-.-</ecNumber>
    </submittedName>
</protein>
<evidence type="ECO:0000313" key="4">
    <source>
        <dbReference type="Proteomes" id="UP001483337"/>
    </source>
</evidence>
<evidence type="ECO:0000259" key="1">
    <source>
        <dbReference type="Pfam" id="PF00534"/>
    </source>
</evidence>
<dbReference type="CDD" id="cd03801">
    <property type="entry name" value="GT4_PimA-like"/>
    <property type="match status" value="1"/>
</dbReference>
<dbReference type="PANTHER" id="PTHR12526:SF630">
    <property type="entry name" value="GLYCOSYLTRANSFERASE"/>
    <property type="match status" value="1"/>
</dbReference>
<feature type="domain" description="Glycosyl transferase family 1" evidence="1">
    <location>
        <begin position="176"/>
        <end position="343"/>
    </location>
</feature>
<dbReference type="InterPro" id="IPR001296">
    <property type="entry name" value="Glyco_trans_1"/>
</dbReference>
<evidence type="ECO:0000259" key="2">
    <source>
        <dbReference type="Pfam" id="PF13439"/>
    </source>
</evidence>